<sequence length="180" mass="20293">MQRVSVTLLILCLLVVGCSSAHRIDTVSLDHEIHYKLQAVPESWPKMSALQLVTVTRGDEQNTLLLQSERSEQQLNLVALTAQGISLFSLSLFKDGNYHVENHLPGINLYPSHMLADMQLATWPLTNVKQGLLGASITQQQDARIISDLNGEVMRIRYTDTTTTITHMRRHYTITIEEIN</sequence>
<dbReference type="EMBL" id="JBAWKS010000002">
    <property type="protein sequence ID" value="MEI4551854.1"/>
    <property type="molecule type" value="Genomic_DNA"/>
</dbReference>
<dbReference type="RefSeq" id="WP_336436750.1">
    <property type="nucleotide sequence ID" value="NZ_JBAWKS010000002.1"/>
</dbReference>
<comment type="caution">
    <text evidence="2">The sequence shown here is derived from an EMBL/GenBank/DDBJ whole genome shotgun (WGS) entry which is preliminary data.</text>
</comment>
<proteinExistence type="predicted"/>
<dbReference type="Proteomes" id="UP001382455">
    <property type="component" value="Unassembled WGS sequence"/>
</dbReference>
<name>A0ABU8EXZ5_9GAMM</name>
<keyword evidence="1" id="KW-0732">Signal</keyword>
<feature type="signal peptide" evidence="1">
    <location>
        <begin position="1"/>
        <end position="23"/>
    </location>
</feature>
<gene>
    <name evidence="2" type="ORF">WAE96_19415</name>
</gene>
<feature type="chain" id="PRO_5046867093" evidence="1">
    <location>
        <begin position="24"/>
        <end position="180"/>
    </location>
</feature>
<accession>A0ABU8EXZ5</accession>
<evidence type="ECO:0000313" key="2">
    <source>
        <dbReference type="EMBL" id="MEI4551854.1"/>
    </source>
</evidence>
<evidence type="ECO:0000256" key="1">
    <source>
        <dbReference type="SAM" id="SignalP"/>
    </source>
</evidence>
<dbReference type="Pfam" id="PF11659">
    <property type="entry name" value="DUF3261"/>
    <property type="match status" value="1"/>
</dbReference>
<dbReference type="PROSITE" id="PS51257">
    <property type="entry name" value="PROKAR_LIPOPROTEIN"/>
    <property type="match status" value="1"/>
</dbReference>
<keyword evidence="3" id="KW-1185">Reference proteome</keyword>
<protein>
    <submittedName>
        <fullName evidence="2">DUF3261 domain-containing protein</fullName>
    </submittedName>
</protein>
<dbReference type="InterPro" id="IPR021675">
    <property type="entry name" value="DUF3261"/>
</dbReference>
<reference evidence="2 3" key="1">
    <citation type="submission" date="2023-12" db="EMBL/GenBank/DDBJ databases">
        <title>Friends and Foes: Symbiotic and Algicidal bacterial influence on Karenia brevis blooms.</title>
        <authorList>
            <person name="Fei C."/>
            <person name="Mohamed A.R."/>
            <person name="Booker A."/>
            <person name="Arshad M."/>
            <person name="Klass S."/>
            <person name="Ahn S."/>
            <person name="Gilbert P.M."/>
            <person name="Heil C.A."/>
            <person name="Martinez J.M."/>
            <person name="Amin S.A."/>
        </authorList>
    </citation>
    <scope>NUCLEOTIDE SEQUENCE [LARGE SCALE GENOMIC DNA]</scope>
    <source>
        <strain evidence="2 3">CE15</strain>
    </source>
</reference>
<organism evidence="2 3">
    <name type="scientific">Pseudoalteromonas spongiae</name>
    <dbReference type="NCBI Taxonomy" id="298657"/>
    <lineage>
        <taxon>Bacteria</taxon>
        <taxon>Pseudomonadati</taxon>
        <taxon>Pseudomonadota</taxon>
        <taxon>Gammaproteobacteria</taxon>
        <taxon>Alteromonadales</taxon>
        <taxon>Pseudoalteromonadaceae</taxon>
        <taxon>Pseudoalteromonas</taxon>
    </lineage>
</organism>
<evidence type="ECO:0000313" key="3">
    <source>
        <dbReference type="Proteomes" id="UP001382455"/>
    </source>
</evidence>